<dbReference type="GO" id="GO:0043565">
    <property type="term" value="F:sequence-specific DNA binding"/>
    <property type="evidence" value="ECO:0007669"/>
    <property type="project" value="InterPro"/>
</dbReference>
<organism evidence="5 6">
    <name type="scientific">Adhaeribacter radiodurans</name>
    <dbReference type="NCBI Taxonomy" id="2745197"/>
    <lineage>
        <taxon>Bacteria</taxon>
        <taxon>Pseudomonadati</taxon>
        <taxon>Bacteroidota</taxon>
        <taxon>Cytophagia</taxon>
        <taxon>Cytophagales</taxon>
        <taxon>Hymenobacteraceae</taxon>
        <taxon>Adhaeribacter</taxon>
    </lineage>
</organism>
<dbReference type="InterPro" id="IPR009057">
    <property type="entry name" value="Homeodomain-like_sf"/>
</dbReference>
<protein>
    <submittedName>
        <fullName evidence="5">Helix-turn-helix transcriptional regulator</fullName>
    </submittedName>
</protein>
<dbReference type="Pfam" id="PF12833">
    <property type="entry name" value="HTH_18"/>
    <property type="match status" value="1"/>
</dbReference>
<dbReference type="RefSeq" id="WP_182413808.1">
    <property type="nucleotide sequence ID" value="NZ_CP055153.1"/>
</dbReference>
<dbReference type="SMART" id="SM00342">
    <property type="entry name" value="HTH_ARAC"/>
    <property type="match status" value="1"/>
</dbReference>
<proteinExistence type="predicted"/>
<accession>A0A7L7LF10</accession>
<evidence type="ECO:0000256" key="3">
    <source>
        <dbReference type="ARBA" id="ARBA00023163"/>
    </source>
</evidence>
<dbReference type="PANTHER" id="PTHR43280">
    <property type="entry name" value="ARAC-FAMILY TRANSCRIPTIONAL REGULATOR"/>
    <property type="match status" value="1"/>
</dbReference>
<dbReference type="KEGG" id="add:HUW48_26575"/>
<reference evidence="5 6" key="2">
    <citation type="submission" date="2020-08" db="EMBL/GenBank/DDBJ databases">
        <title>Adhaeribacter dokdonensis sp. nov., isolated from the rhizosphere of Elymus tsukushiensis, a plant native to the Dokdo Islands, Republic of Korea.</title>
        <authorList>
            <person name="Ghim S.Y."/>
        </authorList>
    </citation>
    <scope>NUCLEOTIDE SEQUENCE [LARGE SCALE GENOMIC DNA]</scope>
    <source>
        <strain evidence="5 6">KUDC8001</strain>
    </source>
</reference>
<dbReference type="PROSITE" id="PS01124">
    <property type="entry name" value="HTH_ARAC_FAMILY_2"/>
    <property type="match status" value="1"/>
</dbReference>
<evidence type="ECO:0000256" key="2">
    <source>
        <dbReference type="ARBA" id="ARBA00023125"/>
    </source>
</evidence>
<dbReference type="PANTHER" id="PTHR43280:SF2">
    <property type="entry name" value="HTH-TYPE TRANSCRIPTIONAL REGULATOR EXSA"/>
    <property type="match status" value="1"/>
</dbReference>
<gene>
    <name evidence="5" type="ORF">HUW48_26575</name>
</gene>
<feature type="domain" description="HTH araC/xylS-type" evidence="4">
    <location>
        <begin position="160"/>
        <end position="261"/>
    </location>
</feature>
<dbReference type="Pfam" id="PF20240">
    <property type="entry name" value="DUF6597"/>
    <property type="match status" value="1"/>
</dbReference>
<keyword evidence="2" id="KW-0238">DNA-binding</keyword>
<dbReference type="AlphaFoldDB" id="A0A7L7LF10"/>
<evidence type="ECO:0000313" key="6">
    <source>
        <dbReference type="Proteomes" id="UP000514509"/>
    </source>
</evidence>
<dbReference type="InterPro" id="IPR046532">
    <property type="entry name" value="DUF6597"/>
</dbReference>
<dbReference type="InterPro" id="IPR018060">
    <property type="entry name" value="HTH_AraC"/>
</dbReference>
<keyword evidence="3" id="KW-0804">Transcription</keyword>
<evidence type="ECO:0000259" key="4">
    <source>
        <dbReference type="PROSITE" id="PS01124"/>
    </source>
</evidence>
<sequence length="271" mass="30907">MILYKELDSIPAFTKAIRKFWILDNLANDGASEPKFALPNGCFTLAFISGEGVTISSAAGTAIIKEGIYLFGQLTTKLGLCVKPFTKAIMAQLHPWAVAFFTNLPLHELTNTFLSFQEANPTLYKKIKKLDLVNETLVVDQFYQSFEPILWQAAKPNLLAHMCEGIYLNTTNDAFRTRTFSAQLGYSERFIQKKFKNQIGLTPKEFYLIIKMRNLLRQLNTPKQSYSFTELALHYGFYDQSHFIKTFTGIMQISPKNYSAQDYILPFAEIT</sequence>
<dbReference type="EMBL" id="CP055153">
    <property type="protein sequence ID" value="QMU31373.1"/>
    <property type="molecule type" value="Genomic_DNA"/>
</dbReference>
<keyword evidence="1" id="KW-0805">Transcription regulation</keyword>
<dbReference type="Proteomes" id="UP000514509">
    <property type="component" value="Chromosome"/>
</dbReference>
<evidence type="ECO:0000256" key="1">
    <source>
        <dbReference type="ARBA" id="ARBA00023015"/>
    </source>
</evidence>
<evidence type="ECO:0000313" key="5">
    <source>
        <dbReference type="EMBL" id="QMU31373.1"/>
    </source>
</evidence>
<dbReference type="SUPFAM" id="SSF46689">
    <property type="entry name" value="Homeodomain-like"/>
    <property type="match status" value="1"/>
</dbReference>
<dbReference type="Gene3D" id="1.10.10.60">
    <property type="entry name" value="Homeodomain-like"/>
    <property type="match status" value="1"/>
</dbReference>
<reference evidence="5 6" key="1">
    <citation type="submission" date="2020-06" db="EMBL/GenBank/DDBJ databases">
        <authorList>
            <person name="Hwang Y.J."/>
        </authorList>
    </citation>
    <scope>NUCLEOTIDE SEQUENCE [LARGE SCALE GENOMIC DNA]</scope>
    <source>
        <strain evidence="5 6">KUDC8001</strain>
    </source>
</reference>
<dbReference type="GO" id="GO:0003700">
    <property type="term" value="F:DNA-binding transcription factor activity"/>
    <property type="evidence" value="ECO:0007669"/>
    <property type="project" value="InterPro"/>
</dbReference>
<keyword evidence="6" id="KW-1185">Reference proteome</keyword>
<name>A0A7L7LF10_9BACT</name>